<evidence type="ECO:0000256" key="5">
    <source>
        <dbReference type="RuleBase" id="RU362116"/>
    </source>
</evidence>
<dbReference type="InterPro" id="IPR011491">
    <property type="entry name" value="FlgE_D2"/>
</dbReference>
<comment type="function">
    <text evidence="5">A flexible structure which links the flagellar filament to the drive apparatus in the basal body.</text>
</comment>
<feature type="domain" description="Flagellar hook protein FlgE/F/G-like D1" evidence="9">
    <location>
        <begin position="82"/>
        <end position="126"/>
    </location>
</feature>
<dbReference type="InterPro" id="IPR037058">
    <property type="entry name" value="Falgellar_hook_FlgE_sf"/>
</dbReference>
<protein>
    <recommendedName>
        <fullName evidence="3 5">Flagellar hook protein FlgE</fullName>
    </recommendedName>
</protein>
<name>A0A1S1HGJ7_9SPHN</name>
<evidence type="ECO:0000256" key="2">
    <source>
        <dbReference type="ARBA" id="ARBA00009677"/>
    </source>
</evidence>
<organism evidence="10 11">
    <name type="scientific">Edaphosphingomonas haloaromaticamans</name>
    <dbReference type="NCBI Taxonomy" id="653954"/>
    <lineage>
        <taxon>Bacteria</taxon>
        <taxon>Pseudomonadati</taxon>
        <taxon>Pseudomonadota</taxon>
        <taxon>Alphaproteobacteria</taxon>
        <taxon>Sphingomonadales</taxon>
        <taxon>Rhizorhabdaceae</taxon>
        <taxon>Edaphosphingomonas</taxon>
    </lineage>
</organism>
<keyword evidence="4 5" id="KW-0975">Bacterial flagellum</keyword>
<dbReference type="InterPro" id="IPR053967">
    <property type="entry name" value="LlgE_F_G-like_D1"/>
</dbReference>
<reference evidence="10 11" key="1">
    <citation type="submission" date="2016-09" db="EMBL/GenBank/DDBJ databases">
        <title>Metabolic pathway, cell adaptation mechanisms and a novel monoxygenase revealed through proteogenomic-transcription analysis of a Sphingomonas haloaromaticamans strain degrading the fungicide ortho-phenylphenol.</title>
        <authorList>
            <person name="Perruchon C."/>
            <person name="Papadopoulou E.S."/>
            <person name="Rousidou C."/>
            <person name="Vasileiadis S."/>
            <person name="Tanou G."/>
            <person name="Amoutzias G."/>
            <person name="Molassiotis A."/>
            <person name="Karpouzas D.G."/>
        </authorList>
    </citation>
    <scope>NUCLEOTIDE SEQUENCE [LARGE SCALE GENOMIC DNA]</scope>
    <source>
        <strain evidence="10 11">P3</strain>
    </source>
</reference>
<accession>A0A1S1HGJ7</accession>
<keyword evidence="10" id="KW-0969">Cilium</keyword>
<evidence type="ECO:0000256" key="1">
    <source>
        <dbReference type="ARBA" id="ARBA00004117"/>
    </source>
</evidence>
<dbReference type="EMBL" id="MIPT01000001">
    <property type="protein sequence ID" value="OHT21345.1"/>
    <property type="molecule type" value="Genomic_DNA"/>
</dbReference>
<evidence type="ECO:0000259" key="7">
    <source>
        <dbReference type="Pfam" id="PF06429"/>
    </source>
</evidence>
<dbReference type="Proteomes" id="UP000179467">
    <property type="component" value="Unassembled WGS sequence"/>
</dbReference>
<keyword evidence="10" id="KW-0282">Flagellum</keyword>
<feature type="domain" description="Flagellar hook protein FlgE D2" evidence="8">
    <location>
        <begin position="182"/>
        <end position="315"/>
    </location>
</feature>
<sequence>MSFYTSLSGLKAAQTDLSVVSNNVANVGSTGFKKSKAEFGDIISAAPLQSSAMAGQGTRLRAITQQFTQGGFETSDRELDLAISGQGFFVTRSGITGGQVAFTRNGTFSVDSDRFVTDSSGAYLQVLPVDSRGSVTATSLDATRNLQLPLTSGQPKATSLLKMAVTLPVSADLPANRVSYSADTPYEFSRFDPNSYNQSTATTVYDAVGNALPATLYFVRKTLPTSADPNSQWEARLFVGDQEISSDPNNPTPPVPLTLTFNDAGQIQTPLNQVQYADAQPVGAIAPLSMSIDFGLTTKQAQAPFTISSVSQDGFAAGQLDGVTVGPDGLVTASFSNGETQPLGKLILATFANPAGLRQIGDAKWTVSGESGDPIVGTASADSFGTIQSGALERSNVDITEELVALISAQRNFQANAKAIETANTMTQAIINMRN</sequence>
<evidence type="ECO:0000313" key="10">
    <source>
        <dbReference type="EMBL" id="OHT21345.1"/>
    </source>
</evidence>
<dbReference type="InterPro" id="IPR020013">
    <property type="entry name" value="Flagellar_FlgE/F/G"/>
</dbReference>
<evidence type="ECO:0000256" key="3">
    <source>
        <dbReference type="ARBA" id="ARBA00019015"/>
    </source>
</evidence>
<evidence type="ECO:0000313" key="11">
    <source>
        <dbReference type="Proteomes" id="UP000179467"/>
    </source>
</evidence>
<dbReference type="Gene3D" id="2.60.98.20">
    <property type="entry name" value="Flagellar hook protein FlgE"/>
    <property type="match status" value="1"/>
</dbReference>
<dbReference type="GO" id="GO:0009424">
    <property type="term" value="C:bacterial-type flagellum hook"/>
    <property type="evidence" value="ECO:0007669"/>
    <property type="project" value="TreeGrafter"/>
</dbReference>
<dbReference type="NCBIfam" id="TIGR03506">
    <property type="entry name" value="FlgEFG_subfam"/>
    <property type="match status" value="1"/>
</dbReference>
<comment type="similarity">
    <text evidence="2 5">Belongs to the flagella basal body rod proteins family.</text>
</comment>
<dbReference type="SUPFAM" id="SSF117143">
    <property type="entry name" value="Flagellar hook protein flgE"/>
    <property type="match status" value="1"/>
</dbReference>
<dbReference type="InterPro" id="IPR001444">
    <property type="entry name" value="Flag_bb_rod_N"/>
</dbReference>
<dbReference type="InterPro" id="IPR037925">
    <property type="entry name" value="FlgE/F/G-like"/>
</dbReference>
<dbReference type="GO" id="GO:0005829">
    <property type="term" value="C:cytosol"/>
    <property type="evidence" value="ECO:0007669"/>
    <property type="project" value="TreeGrafter"/>
</dbReference>
<evidence type="ECO:0000259" key="6">
    <source>
        <dbReference type="Pfam" id="PF00460"/>
    </source>
</evidence>
<dbReference type="GO" id="GO:0071978">
    <property type="term" value="P:bacterial-type flagellum-dependent swarming motility"/>
    <property type="evidence" value="ECO:0007669"/>
    <property type="project" value="TreeGrafter"/>
</dbReference>
<dbReference type="OrthoDB" id="8372879at2"/>
<keyword evidence="11" id="KW-1185">Reference proteome</keyword>
<keyword evidence="10" id="KW-0966">Cell projection</keyword>
<evidence type="ECO:0000259" key="9">
    <source>
        <dbReference type="Pfam" id="PF22692"/>
    </source>
</evidence>
<dbReference type="InterPro" id="IPR010930">
    <property type="entry name" value="Flg_bb/hook_C_dom"/>
</dbReference>
<dbReference type="Pfam" id="PF22692">
    <property type="entry name" value="LlgE_F_G_D1"/>
    <property type="match status" value="1"/>
</dbReference>
<dbReference type="Pfam" id="PF07559">
    <property type="entry name" value="FlgE_D2"/>
    <property type="match status" value="1"/>
</dbReference>
<feature type="domain" description="Flagellar basal-body/hook protein C-terminal" evidence="7">
    <location>
        <begin position="388"/>
        <end position="433"/>
    </location>
</feature>
<dbReference type="Pfam" id="PF06429">
    <property type="entry name" value="Flg_bbr_C"/>
    <property type="match status" value="1"/>
</dbReference>
<dbReference type="AlphaFoldDB" id="A0A1S1HGJ7"/>
<comment type="subcellular location">
    <subcellularLocation>
        <location evidence="1 5">Bacterial flagellum basal body</location>
    </subcellularLocation>
</comment>
<dbReference type="PANTHER" id="PTHR30435:SF1">
    <property type="entry name" value="FLAGELLAR HOOK PROTEIN FLGE"/>
    <property type="match status" value="1"/>
</dbReference>
<dbReference type="RefSeq" id="WP_015457942.1">
    <property type="nucleotide sequence ID" value="NZ_MIPT01000001.1"/>
</dbReference>
<proteinExistence type="inferred from homology"/>
<evidence type="ECO:0000256" key="4">
    <source>
        <dbReference type="ARBA" id="ARBA00023143"/>
    </source>
</evidence>
<dbReference type="Pfam" id="PF00460">
    <property type="entry name" value="Flg_bb_rod"/>
    <property type="match status" value="1"/>
</dbReference>
<feature type="domain" description="Flagellar basal body rod protein N-terminal" evidence="6">
    <location>
        <begin position="3"/>
        <end position="33"/>
    </location>
</feature>
<dbReference type="PANTHER" id="PTHR30435">
    <property type="entry name" value="FLAGELLAR PROTEIN"/>
    <property type="match status" value="1"/>
</dbReference>
<evidence type="ECO:0000259" key="8">
    <source>
        <dbReference type="Pfam" id="PF07559"/>
    </source>
</evidence>
<gene>
    <name evidence="10" type="primary">flgE_1</name>
    <name evidence="10" type="ORF">BHE75_03352</name>
</gene>
<comment type="caution">
    <text evidence="10">The sequence shown here is derived from an EMBL/GenBank/DDBJ whole genome shotgun (WGS) entry which is preliminary data.</text>
</comment>
<dbReference type="GO" id="GO:0009425">
    <property type="term" value="C:bacterial-type flagellum basal body"/>
    <property type="evidence" value="ECO:0007669"/>
    <property type="project" value="UniProtKB-SubCell"/>
</dbReference>